<dbReference type="Gene3D" id="3.30.40.10">
    <property type="entry name" value="Zinc/RING finger domain, C3HC4 (zinc finger)"/>
    <property type="match status" value="1"/>
</dbReference>
<dbReference type="InterPro" id="IPR044744">
    <property type="entry name" value="ZNRF4/RNF13/RNF167_PA"/>
</dbReference>
<keyword evidence="6 16" id="KW-0863">Zinc-finger</keyword>
<proteinExistence type="predicted"/>
<dbReference type="FunFam" id="3.30.40.10:FF:000276">
    <property type="entry name" value="Receptor homology region transmembrane domain-and RING domain-containing protein 2"/>
    <property type="match status" value="1"/>
</dbReference>
<evidence type="ECO:0000256" key="6">
    <source>
        <dbReference type="ARBA" id="ARBA00022771"/>
    </source>
</evidence>
<dbReference type="Pfam" id="PF02225">
    <property type="entry name" value="PA"/>
    <property type="match status" value="1"/>
</dbReference>
<keyword evidence="4" id="KW-0479">Metal-binding</keyword>
<feature type="region of interest" description="Disordered" evidence="17">
    <location>
        <begin position="325"/>
        <end position="346"/>
    </location>
</feature>
<dbReference type="PANTHER" id="PTHR47168">
    <property type="entry name" value="RING ZINC FINGER DOMAIN SUPERFAMILY PROTEIN-RELATED"/>
    <property type="match status" value="1"/>
</dbReference>
<dbReference type="PANTHER" id="PTHR47168:SF5">
    <property type="entry name" value="RING-TYPE DOMAIN-CONTAINING PROTEIN"/>
    <property type="match status" value="1"/>
</dbReference>
<dbReference type="SUPFAM" id="SSF52025">
    <property type="entry name" value="PA domain"/>
    <property type="match status" value="1"/>
</dbReference>
<dbReference type="Gene3D" id="3.50.30.30">
    <property type="match status" value="1"/>
</dbReference>
<evidence type="ECO:0000256" key="16">
    <source>
        <dbReference type="PROSITE-ProRule" id="PRU00175"/>
    </source>
</evidence>
<feature type="domain" description="RING-type" evidence="19">
    <location>
        <begin position="280"/>
        <end position="322"/>
    </location>
</feature>
<keyword evidence="7" id="KW-0862">Zinc</keyword>
<evidence type="ECO:0000256" key="2">
    <source>
        <dbReference type="ARBA" id="ARBA00022554"/>
    </source>
</evidence>
<comment type="caution">
    <text evidence="20">The sequence shown here is derived from an EMBL/GenBank/DDBJ whole genome shotgun (WGS) entry which is preliminary data.</text>
</comment>
<evidence type="ECO:0000256" key="10">
    <source>
        <dbReference type="ARBA" id="ARBA00023136"/>
    </source>
</evidence>
<keyword evidence="20" id="KW-0675">Receptor</keyword>
<evidence type="ECO:0000256" key="14">
    <source>
        <dbReference type="ARBA" id="ARBA00046293"/>
    </source>
</evidence>
<evidence type="ECO:0000256" key="13">
    <source>
        <dbReference type="ARBA" id="ARBA00046288"/>
    </source>
</evidence>
<keyword evidence="9 18" id="KW-1133">Transmembrane helix</keyword>
<protein>
    <submittedName>
        <fullName evidence="20">Receptor homology region, transmembrane domain-and RING domain-containing protein 2-like</fullName>
    </submittedName>
</protein>
<accession>A0AAX6E2D7</accession>
<keyword evidence="8" id="KW-0653">Protein transport</keyword>
<evidence type="ECO:0000256" key="5">
    <source>
        <dbReference type="ARBA" id="ARBA00022729"/>
    </source>
</evidence>
<dbReference type="InterPro" id="IPR013083">
    <property type="entry name" value="Znf_RING/FYVE/PHD"/>
</dbReference>
<dbReference type="FunFam" id="3.50.30.30:FF:000020">
    <property type="entry name" value="Receptor homology region transmembrane domain-and RING domain-containing protein 2"/>
    <property type="match status" value="1"/>
</dbReference>
<dbReference type="SMART" id="SM00184">
    <property type="entry name" value="RING"/>
    <property type="match status" value="1"/>
</dbReference>
<dbReference type="Pfam" id="PF13639">
    <property type="entry name" value="zf-RING_2"/>
    <property type="match status" value="1"/>
</dbReference>
<organism evidence="20 21">
    <name type="scientific">Iris pallida</name>
    <name type="common">Sweet iris</name>
    <dbReference type="NCBI Taxonomy" id="29817"/>
    <lineage>
        <taxon>Eukaryota</taxon>
        <taxon>Viridiplantae</taxon>
        <taxon>Streptophyta</taxon>
        <taxon>Embryophyta</taxon>
        <taxon>Tracheophyta</taxon>
        <taxon>Spermatophyta</taxon>
        <taxon>Magnoliopsida</taxon>
        <taxon>Liliopsida</taxon>
        <taxon>Asparagales</taxon>
        <taxon>Iridaceae</taxon>
        <taxon>Iridoideae</taxon>
        <taxon>Irideae</taxon>
        <taxon>Iris</taxon>
    </lineage>
</organism>
<reference evidence="20" key="1">
    <citation type="journal article" date="2023" name="GigaByte">
        <title>Genome assembly of the bearded iris, Iris pallida Lam.</title>
        <authorList>
            <person name="Bruccoleri R.E."/>
            <person name="Oakeley E.J."/>
            <person name="Faust A.M.E."/>
            <person name="Altorfer M."/>
            <person name="Dessus-Babus S."/>
            <person name="Burckhardt D."/>
            <person name="Oertli M."/>
            <person name="Naumann U."/>
            <person name="Petersen F."/>
            <person name="Wong J."/>
        </authorList>
    </citation>
    <scope>NUCLEOTIDE SEQUENCE</scope>
    <source>
        <strain evidence="20">GSM-AAB239-AS_SAM_17_03QT</strain>
    </source>
</reference>
<dbReference type="GO" id="GO:0012505">
    <property type="term" value="C:endomembrane system"/>
    <property type="evidence" value="ECO:0007669"/>
    <property type="project" value="UniProtKB-SubCell"/>
</dbReference>
<dbReference type="PROSITE" id="PS50089">
    <property type="entry name" value="ZF_RING_2"/>
    <property type="match status" value="1"/>
</dbReference>
<evidence type="ECO:0000313" key="20">
    <source>
        <dbReference type="EMBL" id="KAJ6798141.1"/>
    </source>
</evidence>
<evidence type="ECO:0000313" key="21">
    <source>
        <dbReference type="Proteomes" id="UP001140949"/>
    </source>
</evidence>
<evidence type="ECO:0000259" key="19">
    <source>
        <dbReference type="PROSITE" id="PS50089"/>
    </source>
</evidence>
<keyword evidence="11" id="KW-1015">Disulfide bond</keyword>
<evidence type="ECO:0000256" key="9">
    <source>
        <dbReference type="ARBA" id="ARBA00022989"/>
    </source>
</evidence>
<keyword evidence="2" id="KW-0926">Vacuole</keyword>
<feature type="compositionally biased region" description="Low complexity" evidence="17">
    <location>
        <begin position="335"/>
        <end position="346"/>
    </location>
</feature>
<dbReference type="AlphaFoldDB" id="A0AAX6E2D7"/>
<keyword evidence="12" id="KW-0325">Glycoprotein</keyword>
<dbReference type="InterPro" id="IPR051653">
    <property type="entry name" value="E3_ligase_sorting_rcpt"/>
</dbReference>
<evidence type="ECO:0000256" key="1">
    <source>
        <dbReference type="ARBA" id="ARBA00022448"/>
    </source>
</evidence>
<evidence type="ECO:0000256" key="7">
    <source>
        <dbReference type="ARBA" id="ARBA00022833"/>
    </source>
</evidence>
<dbReference type="SUPFAM" id="SSF57850">
    <property type="entry name" value="RING/U-box"/>
    <property type="match status" value="1"/>
</dbReference>
<dbReference type="InterPro" id="IPR001841">
    <property type="entry name" value="Znf_RING"/>
</dbReference>
<evidence type="ECO:0000256" key="18">
    <source>
        <dbReference type="SAM" id="Phobius"/>
    </source>
</evidence>
<evidence type="ECO:0000256" key="17">
    <source>
        <dbReference type="SAM" id="MobiDB-lite"/>
    </source>
</evidence>
<dbReference type="InterPro" id="IPR046450">
    <property type="entry name" value="PA_dom_sf"/>
</dbReference>
<feature type="transmembrane region" description="Helical" evidence="18">
    <location>
        <begin position="34"/>
        <end position="62"/>
    </location>
</feature>
<evidence type="ECO:0000256" key="11">
    <source>
        <dbReference type="ARBA" id="ARBA00023157"/>
    </source>
</evidence>
<dbReference type="CDD" id="cd02123">
    <property type="entry name" value="PA_C_RZF_like"/>
    <property type="match status" value="1"/>
</dbReference>
<dbReference type="InterPro" id="IPR003137">
    <property type="entry name" value="PA_domain"/>
</dbReference>
<evidence type="ECO:0000256" key="12">
    <source>
        <dbReference type="ARBA" id="ARBA00023180"/>
    </source>
</evidence>
<evidence type="ECO:0000256" key="3">
    <source>
        <dbReference type="ARBA" id="ARBA00022692"/>
    </source>
</evidence>
<keyword evidence="21" id="KW-1185">Reference proteome</keyword>
<keyword evidence="10 18" id="KW-0472">Membrane</keyword>
<evidence type="ECO:0000256" key="8">
    <source>
        <dbReference type="ARBA" id="ARBA00022927"/>
    </source>
</evidence>
<gene>
    <name evidence="20" type="ORF">M6B38_213645</name>
</gene>
<dbReference type="Proteomes" id="UP001140949">
    <property type="component" value="Unassembled WGS sequence"/>
</dbReference>
<keyword evidence="3 18" id="KW-0812">Transmembrane</keyword>
<reference evidence="20" key="2">
    <citation type="submission" date="2023-04" db="EMBL/GenBank/DDBJ databases">
        <authorList>
            <person name="Bruccoleri R.E."/>
            <person name="Oakeley E.J."/>
            <person name="Faust A.-M."/>
            <person name="Dessus-Babus S."/>
            <person name="Altorfer M."/>
            <person name="Burckhardt D."/>
            <person name="Oertli M."/>
            <person name="Naumann U."/>
            <person name="Petersen F."/>
            <person name="Wong J."/>
        </authorList>
    </citation>
    <scope>NUCLEOTIDE SEQUENCE</scope>
    <source>
        <strain evidence="20">GSM-AAB239-AS_SAM_17_03QT</strain>
        <tissue evidence="20">Leaf</tissue>
    </source>
</reference>
<keyword evidence="5" id="KW-0732">Signal</keyword>
<dbReference type="GO" id="GO:0015031">
    <property type="term" value="P:protein transport"/>
    <property type="evidence" value="ECO:0007669"/>
    <property type="project" value="UniProtKB-KW"/>
</dbReference>
<sequence length="492" mass="53394">MEFDVSICKEREKLQESRGAVSKYRVGTKRKIRVLLRILGTMSNSVSFFICALLCCLLVGLANGNVVLLGRNVSMAFDDVDANFTPTIKVSGESGILYLAEPLDACTPLANAVVEGSKYHFALIIRGRCSFEDKVRSAQNAGYRAAIIYDNEDEGALVTNFGNGPVAGIPEGIKIHAVFISKASGRVLKEYVGRTDLELWIIPNLDNSPWSIMAVSFILLVAMSAVAGTCYFVQRHHVRRGTSGAPQVQESHGMSRRLVKAMPSLFFTRALEDNCTSRACAICLEDYNRGEKLRVLPCHHKFHAACVDSWLTSWRTFCPVCKRDARTSTGDPPASESTPLLSSGASSPSSTANFLSVHSSFATSPPLPILVTPSWSRPSSRTHSLSSTSHLVNSYKSYNNSPSICINRSSGDLRNASSLRSQVPHLTSPHSLNIPLSSPLNPRYMPPYIHSSSNASPSYLLGSSGQHSCYLRHCESGASLSALASAQSLPQC</sequence>
<dbReference type="EMBL" id="JANAVB010040417">
    <property type="protein sequence ID" value="KAJ6798141.1"/>
    <property type="molecule type" value="Genomic_DNA"/>
</dbReference>
<keyword evidence="1" id="KW-0813">Transport</keyword>
<dbReference type="GO" id="GO:0032586">
    <property type="term" value="C:protein storage vacuole membrane"/>
    <property type="evidence" value="ECO:0007669"/>
    <property type="project" value="UniProtKB-SubCell"/>
</dbReference>
<dbReference type="GO" id="GO:0008270">
    <property type="term" value="F:zinc ion binding"/>
    <property type="evidence" value="ECO:0007669"/>
    <property type="project" value="UniProtKB-KW"/>
</dbReference>
<evidence type="ECO:0000256" key="15">
    <source>
        <dbReference type="ARBA" id="ARBA00060484"/>
    </source>
</evidence>
<evidence type="ECO:0000256" key="4">
    <source>
        <dbReference type="ARBA" id="ARBA00022723"/>
    </source>
</evidence>
<feature type="transmembrane region" description="Helical" evidence="18">
    <location>
        <begin position="210"/>
        <end position="233"/>
    </location>
</feature>
<comment type="subcellular location">
    <subcellularLocation>
        <location evidence="13">Endomembrane system</location>
        <topology evidence="13">Single-pass type I membrane protein</topology>
    </subcellularLocation>
    <subcellularLocation>
        <location evidence="14">Prevacuolar compartment membrane</location>
    </subcellularLocation>
    <subcellularLocation>
        <location evidence="15">Protein storage vacuole membrane</location>
    </subcellularLocation>
</comment>
<name>A0AAX6E2D7_IRIPA</name>